<dbReference type="InterPro" id="IPR029056">
    <property type="entry name" value="Ribokinase-like"/>
</dbReference>
<organism evidence="7">
    <name type="scientific">freshwater metagenome</name>
    <dbReference type="NCBI Taxonomy" id="449393"/>
    <lineage>
        <taxon>unclassified sequences</taxon>
        <taxon>metagenomes</taxon>
        <taxon>ecological metagenomes</taxon>
    </lineage>
</organism>
<dbReference type="PANTHER" id="PTHR12592:SF0">
    <property type="entry name" value="ATP-DEPENDENT (S)-NAD(P)H-HYDRATE DEHYDRATASE"/>
    <property type="match status" value="1"/>
</dbReference>
<dbReference type="GO" id="GO:0052855">
    <property type="term" value="F:ADP-dependent NAD(P)H-hydrate dehydratase activity"/>
    <property type="evidence" value="ECO:0007669"/>
    <property type="project" value="TreeGrafter"/>
</dbReference>
<gene>
    <name evidence="7" type="ORF">UFOPK3770_00039</name>
</gene>
<dbReference type="SUPFAM" id="SSF53613">
    <property type="entry name" value="Ribokinase-like"/>
    <property type="match status" value="1"/>
</dbReference>
<dbReference type="GO" id="GO:0110051">
    <property type="term" value="P:metabolite repair"/>
    <property type="evidence" value="ECO:0007669"/>
    <property type="project" value="TreeGrafter"/>
</dbReference>
<dbReference type="EMBL" id="CAESAJ010000002">
    <property type="protein sequence ID" value="CAB4329533.1"/>
    <property type="molecule type" value="Genomic_DNA"/>
</dbReference>
<keyword evidence="3" id="KW-0521">NADP</keyword>
<evidence type="ECO:0000256" key="4">
    <source>
        <dbReference type="ARBA" id="ARBA00023027"/>
    </source>
</evidence>
<dbReference type="CDD" id="cd01171">
    <property type="entry name" value="YXKO-related"/>
    <property type="match status" value="1"/>
</dbReference>
<dbReference type="InterPro" id="IPR017953">
    <property type="entry name" value="Carbohydrate_kinase_pred_CS"/>
</dbReference>
<protein>
    <submittedName>
        <fullName evidence="7">Unannotated protein</fullName>
    </submittedName>
</protein>
<dbReference type="PROSITE" id="PS51383">
    <property type="entry name" value="YJEF_C_3"/>
    <property type="match status" value="1"/>
</dbReference>
<evidence type="ECO:0000256" key="1">
    <source>
        <dbReference type="ARBA" id="ARBA00022741"/>
    </source>
</evidence>
<evidence type="ECO:0000256" key="3">
    <source>
        <dbReference type="ARBA" id="ARBA00022857"/>
    </source>
</evidence>
<name>A0A6J5YP03_9ZZZZ</name>
<dbReference type="HAMAP" id="MF_01965">
    <property type="entry name" value="NADHX_dehydratase"/>
    <property type="match status" value="1"/>
</dbReference>
<keyword evidence="2" id="KW-0067">ATP-binding</keyword>
<sequence length="286" mass="29723">MASKSQLWAPKQARDYIYVPEAADNKYTHGVLGVVAGSKKYPGAAILAIKACAASGVGMIRFVGTPALNALVLNTTPSVVVSNGRVDAWLLGPGIEGRMDIDPSTLVRQRAMQVAYEDSVPTVLDAGGLAILEKKRKPILITPHAGELSQMLAGYDVKASAHQISTKPAKWAQIAHDTLGVTVLLKGSRTFVADSNALVELPLATPWLATAGTGDVLSGILGALVATHAKDLIEHPTQMVYIAATGALIHALAAQRASAGGPTSAERIIEQISATVADLVAIESAL</sequence>
<dbReference type="GO" id="GO:0005524">
    <property type="term" value="F:ATP binding"/>
    <property type="evidence" value="ECO:0007669"/>
    <property type="project" value="UniProtKB-KW"/>
</dbReference>
<evidence type="ECO:0000256" key="5">
    <source>
        <dbReference type="ARBA" id="ARBA00023239"/>
    </source>
</evidence>
<keyword evidence="5" id="KW-0456">Lyase</keyword>
<dbReference type="Gene3D" id="3.40.1190.20">
    <property type="match status" value="1"/>
</dbReference>
<dbReference type="AlphaFoldDB" id="A0A6J5YP03"/>
<accession>A0A6J5YP03</accession>
<dbReference type="GO" id="GO:0052856">
    <property type="term" value="F:NAD(P)HX epimerase activity"/>
    <property type="evidence" value="ECO:0007669"/>
    <property type="project" value="TreeGrafter"/>
</dbReference>
<dbReference type="Pfam" id="PF01256">
    <property type="entry name" value="Carb_kinase"/>
    <property type="match status" value="1"/>
</dbReference>
<keyword evidence="1" id="KW-0547">Nucleotide-binding</keyword>
<reference evidence="7" key="1">
    <citation type="submission" date="2020-05" db="EMBL/GenBank/DDBJ databases">
        <authorList>
            <person name="Chiriac C."/>
            <person name="Salcher M."/>
            <person name="Ghai R."/>
            <person name="Kavagutti S V."/>
        </authorList>
    </citation>
    <scope>NUCLEOTIDE SEQUENCE</scope>
</reference>
<dbReference type="PANTHER" id="PTHR12592">
    <property type="entry name" value="ATP-DEPENDENT (S)-NAD(P)H-HYDRATE DEHYDRATASE FAMILY MEMBER"/>
    <property type="match status" value="1"/>
</dbReference>
<proteinExistence type="inferred from homology"/>
<evidence type="ECO:0000259" key="6">
    <source>
        <dbReference type="PROSITE" id="PS51383"/>
    </source>
</evidence>
<feature type="domain" description="YjeF C-terminal" evidence="6">
    <location>
        <begin position="9"/>
        <end position="279"/>
    </location>
</feature>
<keyword evidence="4" id="KW-0520">NAD</keyword>
<evidence type="ECO:0000313" key="7">
    <source>
        <dbReference type="EMBL" id="CAB4329533.1"/>
    </source>
</evidence>
<dbReference type="PROSITE" id="PS01050">
    <property type="entry name" value="YJEF_C_2"/>
    <property type="match status" value="1"/>
</dbReference>
<evidence type="ECO:0000256" key="2">
    <source>
        <dbReference type="ARBA" id="ARBA00022840"/>
    </source>
</evidence>
<dbReference type="InterPro" id="IPR000631">
    <property type="entry name" value="CARKD"/>
</dbReference>